<evidence type="ECO:0000313" key="1">
    <source>
        <dbReference type="EMBL" id="KUG21373.1"/>
    </source>
</evidence>
<reference evidence="1" key="1">
    <citation type="journal article" date="2015" name="Proc. Natl. Acad. Sci. U.S.A.">
        <title>Networks of energetic and metabolic interactions define dynamics in microbial communities.</title>
        <authorList>
            <person name="Embree M."/>
            <person name="Liu J.K."/>
            <person name="Al-Bassam M.M."/>
            <person name="Zengler K."/>
        </authorList>
    </citation>
    <scope>NUCLEOTIDE SEQUENCE</scope>
</reference>
<protein>
    <submittedName>
        <fullName evidence="1">Uncharacterized protein</fullName>
    </submittedName>
</protein>
<organism evidence="1">
    <name type="scientific">hydrocarbon metagenome</name>
    <dbReference type="NCBI Taxonomy" id="938273"/>
    <lineage>
        <taxon>unclassified sequences</taxon>
        <taxon>metagenomes</taxon>
        <taxon>ecological metagenomes</taxon>
    </lineage>
</organism>
<sequence length="82" mass="8945">MKIGDPVFHLRFRYDLPANLLYRSGIAPCPGPRCRETREHHGASILAAPLSIPASSGFREVLTDAPYGRRAGEGHTAPFTLS</sequence>
<name>A0A0W8FKD8_9ZZZZ</name>
<dbReference type="EMBL" id="LNQE01001068">
    <property type="protein sequence ID" value="KUG21373.1"/>
    <property type="molecule type" value="Genomic_DNA"/>
</dbReference>
<gene>
    <name evidence="1" type="ORF">ASZ90_008866</name>
</gene>
<comment type="caution">
    <text evidence="1">The sequence shown here is derived from an EMBL/GenBank/DDBJ whole genome shotgun (WGS) entry which is preliminary data.</text>
</comment>
<proteinExistence type="predicted"/>
<accession>A0A0W8FKD8</accession>
<dbReference type="AlphaFoldDB" id="A0A0W8FKD8"/>